<feature type="compositionally biased region" description="Pro residues" evidence="1">
    <location>
        <begin position="184"/>
        <end position="197"/>
    </location>
</feature>
<dbReference type="AlphaFoldDB" id="A0A9P5RCY4"/>
<organism evidence="3 4">
    <name type="scientific">Linnemannia schmuckeri</name>
    <dbReference type="NCBI Taxonomy" id="64567"/>
    <lineage>
        <taxon>Eukaryota</taxon>
        <taxon>Fungi</taxon>
        <taxon>Fungi incertae sedis</taxon>
        <taxon>Mucoromycota</taxon>
        <taxon>Mortierellomycotina</taxon>
        <taxon>Mortierellomycetes</taxon>
        <taxon>Mortierellales</taxon>
        <taxon>Mortierellaceae</taxon>
        <taxon>Linnemannia</taxon>
    </lineage>
</organism>
<evidence type="ECO:0000313" key="3">
    <source>
        <dbReference type="EMBL" id="KAF9128770.1"/>
    </source>
</evidence>
<reference evidence="3" key="1">
    <citation type="journal article" date="2020" name="Fungal Divers.">
        <title>Resolving the Mortierellaceae phylogeny through synthesis of multi-gene phylogenetics and phylogenomics.</title>
        <authorList>
            <person name="Vandepol N."/>
            <person name="Liber J."/>
            <person name="Desiro A."/>
            <person name="Na H."/>
            <person name="Kennedy M."/>
            <person name="Barry K."/>
            <person name="Grigoriev I.V."/>
            <person name="Miller A.N."/>
            <person name="O'Donnell K."/>
            <person name="Stajich J.E."/>
            <person name="Bonito G."/>
        </authorList>
    </citation>
    <scope>NUCLEOTIDE SEQUENCE</scope>
    <source>
        <strain evidence="3">NRRL 6426</strain>
    </source>
</reference>
<feature type="compositionally biased region" description="Pro residues" evidence="1">
    <location>
        <begin position="219"/>
        <end position="234"/>
    </location>
</feature>
<dbReference type="Proteomes" id="UP000748756">
    <property type="component" value="Unassembled WGS sequence"/>
</dbReference>
<feature type="compositionally biased region" description="Polar residues" evidence="1">
    <location>
        <begin position="269"/>
        <end position="287"/>
    </location>
</feature>
<feature type="domain" description="C2" evidence="2">
    <location>
        <begin position="1"/>
        <end position="104"/>
    </location>
</feature>
<feature type="region of interest" description="Disordered" evidence="1">
    <location>
        <begin position="144"/>
        <end position="240"/>
    </location>
</feature>
<dbReference type="InterPro" id="IPR000008">
    <property type="entry name" value="C2_dom"/>
</dbReference>
<dbReference type="SUPFAM" id="SSF49562">
    <property type="entry name" value="C2 domain (Calcium/lipid-binding domain, CaLB)"/>
    <property type="match status" value="1"/>
</dbReference>
<dbReference type="SMART" id="SM00239">
    <property type="entry name" value="C2"/>
    <property type="match status" value="1"/>
</dbReference>
<dbReference type="PANTHER" id="PTHR47052">
    <property type="entry name" value="CONSERVED SERINE PROLINE-RICH PROTEIN (AFU_ORTHOLOGUE AFUA_2G01790)"/>
    <property type="match status" value="1"/>
</dbReference>
<dbReference type="Pfam" id="PF00168">
    <property type="entry name" value="C2"/>
    <property type="match status" value="1"/>
</dbReference>
<dbReference type="Gene3D" id="2.60.40.150">
    <property type="entry name" value="C2 domain"/>
    <property type="match status" value="1"/>
</dbReference>
<name>A0A9P5RCY4_9FUNG</name>
<dbReference type="OrthoDB" id="270970at2759"/>
<gene>
    <name evidence="3" type="ORF">BG015_004296</name>
</gene>
<protein>
    <recommendedName>
        <fullName evidence="2">C2 domain-containing protein</fullName>
    </recommendedName>
</protein>
<sequence>MATPRKLGVLVAIPIKGRKLLNRSKGKQSPYVQLTLSSQKKRTKASLIASVEPEWDQEVRLDVFQGALDMGVSVFDEGKKNELIGEGTLLLHEVIDKGELDGKSSPDSPLLWFPIKHKGVVAGDIYFELTFYAVVPPPQVSAGTPPIAHLRPHQHSPMQRSGFVPPRPLPHVPPAGNNYGRPYAPFPTGPPGPPKPGYPLHQQQPPIPVHVDNNSNMPRPYPIPQNSPYPPSQPPVSNANGNVPYGGPLMGPGFNPMLAAGAPAFRPSTQYTGSSPQGQHVPMSNATHPYPPVRQPVSQYPPSGGIRPGPGGMPNSMPVPKPHQHPSPVHGQRPLMQPIGGNISRPPSGSAPQAQVTPLMQYNYSLGGSFP</sequence>
<keyword evidence="4" id="KW-1185">Reference proteome</keyword>
<evidence type="ECO:0000256" key="1">
    <source>
        <dbReference type="SAM" id="MobiDB-lite"/>
    </source>
</evidence>
<dbReference type="PROSITE" id="PS50004">
    <property type="entry name" value="C2"/>
    <property type="match status" value="1"/>
</dbReference>
<dbReference type="PANTHER" id="PTHR47052:SF3">
    <property type="entry name" value="INGRESSION PROTEIN 1"/>
    <property type="match status" value="1"/>
</dbReference>
<proteinExistence type="predicted"/>
<dbReference type="InterPro" id="IPR035892">
    <property type="entry name" value="C2_domain_sf"/>
</dbReference>
<evidence type="ECO:0000259" key="2">
    <source>
        <dbReference type="PROSITE" id="PS50004"/>
    </source>
</evidence>
<comment type="caution">
    <text evidence="3">The sequence shown here is derived from an EMBL/GenBank/DDBJ whole genome shotgun (WGS) entry which is preliminary data.</text>
</comment>
<dbReference type="InterPro" id="IPR052981">
    <property type="entry name" value="Ingression_C2_domain"/>
</dbReference>
<feature type="compositionally biased region" description="Polar residues" evidence="1">
    <location>
        <begin position="345"/>
        <end position="354"/>
    </location>
</feature>
<dbReference type="EMBL" id="JAAAUQ010002040">
    <property type="protein sequence ID" value="KAF9128770.1"/>
    <property type="molecule type" value="Genomic_DNA"/>
</dbReference>
<evidence type="ECO:0000313" key="4">
    <source>
        <dbReference type="Proteomes" id="UP000748756"/>
    </source>
</evidence>
<feature type="region of interest" description="Disordered" evidence="1">
    <location>
        <begin position="269"/>
        <end position="354"/>
    </location>
</feature>
<accession>A0A9P5RCY4</accession>